<dbReference type="EMBL" id="JAJEKE010000002">
    <property type="protein sequence ID" value="MCQ1528840.1"/>
    <property type="molecule type" value="Genomic_DNA"/>
</dbReference>
<accession>A0ABT1NC51</accession>
<dbReference type="Proteomes" id="UP001651880">
    <property type="component" value="Unassembled WGS sequence"/>
</dbReference>
<evidence type="ECO:0000313" key="2">
    <source>
        <dbReference type="EMBL" id="MCQ1528840.1"/>
    </source>
</evidence>
<gene>
    <name evidence="2" type="ORF">LJD61_04675</name>
</gene>
<protein>
    <submittedName>
        <fullName evidence="2">Uncharacterized protein</fullName>
    </submittedName>
</protein>
<comment type="caution">
    <text evidence="2">The sequence shown here is derived from an EMBL/GenBank/DDBJ whole genome shotgun (WGS) entry which is preliminary data.</text>
</comment>
<organism evidence="2 3">
    <name type="scientific">Lutispora saccharofermentans</name>
    <dbReference type="NCBI Taxonomy" id="3024236"/>
    <lineage>
        <taxon>Bacteria</taxon>
        <taxon>Bacillati</taxon>
        <taxon>Bacillota</taxon>
        <taxon>Clostridia</taxon>
        <taxon>Lutisporales</taxon>
        <taxon>Lutisporaceae</taxon>
        <taxon>Lutispora</taxon>
    </lineage>
</organism>
<keyword evidence="3" id="KW-1185">Reference proteome</keyword>
<reference evidence="2 3" key="1">
    <citation type="submission" date="2021-10" db="EMBL/GenBank/DDBJ databases">
        <title>Lutispora strain m25 sp. nov., a thermophilic, non-spore-forming bacterium isolated from a lab-scale methanogenic bioreactor digesting anaerobic sludge.</title>
        <authorList>
            <person name="El Houari A."/>
            <person name="Mcdonald J."/>
        </authorList>
    </citation>
    <scope>NUCLEOTIDE SEQUENCE [LARGE SCALE GENOMIC DNA]</scope>
    <source>
        <strain evidence="3">m25</strain>
    </source>
</reference>
<evidence type="ECO:0000313" key="3">
    <source>
        <dbReference type="Proteomes" id="UP001651880"/>
    </source>
</evidence>
<sequence length="542" mass="62005">MKRLTILLTVFFMFLAVAISCSNSNEENKKASSDFKIYLVKETDFSKLIDAELEDIPLDDEPLITEEDISAYYWKGQSDKVSSLFELQDDKTLTEIMKDRGYAELGYYPFIVTVGDERMYLGALYSPLTSVSPPQGINIFISTIPLNSVAYEISEEDSKGLIHNNRIYEALERAEILILEKHELIRSLDDLYSSYHSLKIQKNGEDAVYDADKALVYIFGDMLSKVEELDMNLQEEGELTEGFDYTYWDYRLQFEGAADIFFTLEGNVFHFDGETQLYTLWGDSKPLWDSLVFDNGNQAVNITKEKIQVMVKNYAEDVNGDGIDENIELSYERVVREDLKGDLTVSINGSKAIALKDEEWFTKPYRTIGEMPKIKFQQEQNGKRKAVLLIYSWATNGIGSTGVINAYEYVEGDIREVKIKDAERVIKYMGENNVNVSFPALNSSIDLKIDTDEFKRFLGEKGSFKQQLEAKDTFYPHPLWYTVEDYDGDGQPELCSVSILRCPPLALCKLHTYYKYENGELKPVQVSDAFTSTNNPLLPYNL</sequence>
<name>A0ABT1NC51_9FIRM</name>
<dbReference type="RefSeq" id="WP_255226355.1">
    <property type="nucleotide sequence ID" value="NZ_JAJEKE010000002.1"/>
</dbReference>
<feature type="chain" id="PRO_5045643656" evidence="1">
    <location>
        <begin position="19"/>
        <end position="542"/>
    </location>
</feature>
<evidence type="ECO:0000256" key="1">
    <source>
        <dbReference type="SAM" id="SignalP"/>
    </source>
</evidence>
<keyword evidence="1" id="KW-0732">Signal</keyword>
<feature type="signal peptide" evidence="1">
    <location>
        <begin position="1"/>
        <end position="18"/>
    </location>
</feature>
<dbReference type="PROSITE" id="PS51257">
    <property type="entry name" value="PROKAR_LIPOPROTEIN"/>
    <property type="match status" value="1"/>
</dbReference>
<proteinExistence type="predicted"/>